<accession>A0A550C005</accession>
<feature type="compositionally biased region" description="Low complexity" evidence="1">
    <location>
        <begin position="30"/>
        <end position="41"/>
    </location>
</feature>
<feature type="compositionally biased region" description="Low complexity" evidence="1">
    <location>
        <begin position="1530"/>
        <end position="1542"/>
    </location>
</feature>
<feature type="compositionally biased region" description="Low complexity" evidence="1">
    <location>
        <begin position="229"/>
        <end position="243"/>
    </location>
</feature>
<reference evidence="2 3" key="1">
    <citation type="journal article" date="2019" name="New Phytol.">
        <title>Comparative genomics reveals unique wood-decay strategies and fruiting body development in the Schizophyllaceae.</title>
        <authorList>
            <person name="Almasi E."/>
            <person name="Sahu N."/>
            <person name="Krizsan K."/>
            <person name="Balint B."/>
            <person name="Kovacs G.M."/>
            <person name="Kiss B."/>
            <person name="Cseklye J."/>
            <person name="Drula E."/>
            <person name="Henrissat B."/>
            <person name="Nagy I."/>
            <person name="Chovatia M."/>
            <person name="Adam C."/>
            <person name="LaButti K."/>
            <person name="Lipzen A."/>
            <person name="Riley R."/>
            <person name="Grigoriev I.V."/>
            <person name="Nagy L.G."/>
        </authorList>
    </citation>
    <scope>NUCLEOTIDE SEQUENCE [LARGE SCALE GENOMIC DNA]</scope>
    <source>
        <strain evidence="2 3">NL-1724</strain>
    </source>
</reference>
<gene>
    <name evidence="2" type="ORF">BD626DRAFT_512265</name>
</gene>
<protein>
    <submittedName>
        <fullName evidence="2">Uncharacterized protein</fullName>
    </submittedName>
</protein>
<feature type="compositionally biased region" description="Basic and acidic residues" evidence="1">
    <location>
        <begin position="1503"/>
        <end position="1512"/>
    </location>
</feature>
<comment type="caution">
    <text evidence="2">The sequence shown here is derived from an EMBL/GenBank/DDBJ whole genome shotgun (WGS) entry which is preliminary data.</text>
</comment>
<sequence length="1542" mass="165964">MPARATRSGKGKSKAPSSKRASKEAEDAPAESPRAPSPSQEMDVDDEEGKDPAPLPPAPSTGDIAAAKRAPEPAISSDGEQEVTSLTVKAGSERAASPDEEMADATQDLATIAATGNEISVATEALGDLEDDPQSQAIAADGDENNAGQEDEDVRMDIAEDTEESNGSGEKVDDTVPDAGKVMDPTLEGSQNIAGDMDASEMVEAHAGDKRDEVFEDLEQMDTSPPRPSRAAPPAAKAATAVAARKDIVRADGQQPRPKPRPAPTGRAAMQLAASKDPSKEGQEGLGAAMQSAAPETTEGLPGIDEGQMPRRRGAASKVVPPATAAKEVEPAAKADPARTQDAHAGGVKKKTGGRTGRKGRKAVEETEDGDKEADEQHERDMDAAYAGSTMFNFVKPPANVDIRSYPGVPQRKVSKETAAQLLEHAKLRTFYRTNHRHAVTIIMKREDIDPSCLSFVKNVKPPPVKFPDTVLAIIVYLIAGWHRMFTVVRQFMINHNITDIDNVNWTPELEAAANEEGSFIADIYYEDVLEKSKSKHTILYNMRTNNETVSTEDSEEMVLVTSLAPMATPLKHVAHKQLREAVSAGRTKEHVKQLLGNWVNTRDMLVDMAQTTSFASETNVPEIFQPTVWVALSGTWGELIAGAHQLSKIQLTLAMELITNDEAVPDFAALPAADAHNTLEEYLTRLLPGGDVAARRFSEHEYIIYNLVLDAAEKALAKQPDLQPFLEATMTGGLLTGMTQVSEAQHSLLQDYWHTVADLIPGLFADYLEHNGARSLGNSMLFVRKADAFANALTMCVYAGYSPETSSPLNYGYRLPFMSPTLCKMMMKSYSQDDVKRAHTTLRMLINVFFPGASAWLDHSLPKATNLDTSKDSAIGLLREGLFQLMMRDEGREPLKPDAVWKNKIALAHLEAHKCALTIGDIIVAYRETILENELFTLDAYLEKFKAACHGLAADDKIYATYLINYISDWGGIASKNAPGGLLKNMRNFHLPQPTPAVEVAFEVTRAEQNLKPLEASNERQRFERLKASLAHFPVEFLNVREGTNEQNRSTHLRGVATHVIGADNCASEMMWIIRSSPAVSSIFDRVLAILRHEDVLSDEYIPWCFDYHDTEERRQFVANQVAQEAATDNLLVLDDDMLGDSVNDASTSSAGEVAPAGADATAIACRDAGDDSLPAAAVDAAVAGSAAGGPVDAGASAAPTAAPAAAATRAVAGAAPAAATTLSSRADDSTALIAVAASLAADADPPADLEILRVFQDRNISDRIQRLSKGLEKAAREFTSSGGKPMGAHWAIRNKTATNVLPKFVADNMMATYHHFIKELLSTSKLTRSQQQAIVKNANAGKPKFVIATDEEMKAIYARMIAATSKEEFDLRVKPTATKDAAAAKKPKGKGSKKVTSTEYVPESDSEVKDAPESEDEDYAEDADDDNVPDAKMSKSQSKRNLKAKRDALAKSKETARAEEVKRAKAANATPGAGSSRSLQAAPKPPRRKHDERSSPPPKDNAGDGEERQIKRSRSNTAGDKGKGIAGGSSNKGKGKASGN</sequence>
<feature type="compositionally biased region" description="Basic and acidic residues" evidence="1">
    <location>
        <begin position="1446"/>
        <end position="1465"/>
    </location>
</feature>
<feature type="region of interest" description="Disordered" evidence="1">
    <location>
        <begin position="1380"/>
        <end position="1542"/>
    </location>
</feature>
<feature type="compositionally biased region" description="Basic and acidic residues" evidence="1">
    <location>
        <begin position="203"/>
        <end position="213"/>
    </location>
</feature>
<feature type="compositionally biased region" description="Basic and acidic residues" evidence="1">
    <location>
        <begin position="327"/>
        <end position="342"/>
    </location>
</feature>
<feature type="compositionally biased region" description="Acidic residues" evidence="1">
    <location>
        <begin position="141"/>
        <end position="164"/>
    </location>
</feature>
<feature type="compositionally biased region" description="Basic residues" evidence="1">
    <location>
        <begin position="347"/>
        <end position="361"/>
    </location>
</feature>
<evidence type="ECO:0000256" key="1">
    <source>
        <dbReference type="SAM" id="MobiDB-lite"/>
    </source>
</evidence>
<proteinExistence type="predicted"/>
<keyword evidence="3" id="KW-1185">Reference proteome</keyword>
<dbReference type="Proteomes" id="UP000320762">
    <property type="component" value="Unassembled WGS sequence"/>
</dbReference>
<evidence type="ECO:0000313" key="3">
    <source>
        <dbReference type="Proteomes" id="UP000320762"/>
    </source>
</evidence>
<evidence type="ECO:0000313" key="2">
    <source>
        <dbReference type="EMBL" id="TRM58131.1"/>
    </source>
</evidence>
<name>A0A550C005_9AGAR</name>
<dbReference type="EMBL" id="VDMD01000038">
    <property type="protein sequence ID" value="TRM58131.1"/>
    <property type="molecule type" value="Genomic_DNA"/>
</dbReference>
<organism evidence="2 3">
    <name type="scientific">Schizophyllum amplum</name>
    <dbReference type="NCBI Taxonomy" id="97359"/>
    <lineage>
        <taxon>Eukaryota</taxon>
        <taxon>Fungi</taxon>
        <taxon>Dikarya</taxon>
        <taxon>Basidiomycota</taxon>
        <taxon>Agaricomycotina</taxon>
        <taxon>Agaricomycetes</taxon>
        <taxon>Agaricomycetidae</taxon>
        <taxon>Agaricales</taxon>
        <taxon>Schizophyllaceae</taxon>
        <taxon>Schizophyllum</taxon>
    </lineage>
</organism>
<feature type="compositionally biased region" description="Acidic residues" evidence="1">
    <location>
        <begin position="1415"/>
        <end position="1430"/>
    </location>
</feature>
<feature type="region of interest" description="Disordered" evidence="1">
    <location>
        <begin position="1"/>
        <end position="379"/>
    </location>
</feature>